<gene>
    <name evidence="2" type="ORF">PYCCODRAFT_1457490</name>
</gene>
<dbReference type="Proteomes" id="UP000193067">
    <property type="component" value="Unassembled WGS sequence"/>
</dbReference>
<feature type="coiled-coil region" evidence="1">
    <location>
        <begin position="157"/>
        <end position="216"/>
    </location>
</feature>
<protein>
    <submittedName>
        <fullName evidence="2">Uncharacterized protein</fullName>
    </submittedName>
</protein>
<keyword evidence="3" id="KW-1185">Reference proteome</keyword>
<dbReference type="AlphaFoldDB" id="A0A1Y2IV10"/>
<evidence type="ECO:0000313" key="3">
    <source>
        <dbReference type="Proteomes" id="UP000193067"/>
    </source>
</evidence>
<keyword evidence="1" id="KW-0175">Coiled coil</keyword>
<evidence type="ECO:0000313" key="2">
    <source>
        <dbReference type="EMBL" id="OSD04989.1"/>
    </source>
</evidence>
<reference evidence="2 3" key="1">
    <citation type="journal article" date="2015" name="Biotechnol. Biofuels">
        <title>Enhanced degradation of softwood versus hardwood by the white-rot fungus Pycnoporus coccineus.</title>
        <authorList>
            <person name="Couturier M."/>
            <person name="Navarro D."/>
            <person name="Chevret D."/>
            <person name="Henrissat B."/>
            <person name="Piumi F."/>
            <person name="Ruiz-Duenas F.J."/>
            <person name="Martinez A.T."/>
            <person name="Grigoriev I.V."/>
            <person name="Riley R."/>
            <person name="Lipzen A."/>
            <person name="Berrin J.G."/>
            <person name="Master E.R."/>
            <person name="Rosso M.N."/>
        </authorList>
    </citation>
    <scope>NUCLEOTIDE SEQUENCE [LARGE SCALE GENOMIC DNA]</scope>
    <source>
        <strain evidence="2 3">BRFM310</strain>
    </source>
</reference>
<dbReference type="OrthoDB" id="2742113at2759"/>
<dbReference type="EMBL" id="KZ084094">
    <property type="protein sequence ID" value="OSD04989.1"/>
    <property type="molecule type" value="Genomic_DNA"/>
</dbReference>
<organism evidence="2 3">
    <name type="scientific">Trametes coccinea (strain BRFM310)</name>
    <name type="common">Pycnoporus coccineus</name>
    <dbReference type="NCBI Taxonomy" id="1353009"/>
    <lineage>
        <taxon>Eukaryota</taxon>
        <taxon>Fungi</taxon>
        <taxon>Dikarya</taxon>
        <taxon>Basidiomycota</taxon>
        <taxon>Agaricomycotina</taxon>
        <taxon>Agaricomycetes</taxon>
        <taxon>Polyporales</taxon>
        <taxon>Polyporaceae</taxon>
        <taxon>Trametes</taxon>
    </lineage>
</organism>
<accession>A0A1Y2IV10</accession>
<evidence type="ECO:0000256" key="1">
    <source>
        <dbReference type="SAM" id="Coils"/>
    </source>
</evidence>
<name>A0A1Y2IV10_TRAC3</name>
<proteinExistence type="predicted"/>
<sequence length="373" mass="42368">MSFYANRSTSALSTSSVASSTIVVQRDTRRKTSSYPEAVESPSHAGFYKAIPDQGDNDIDKLPGSIRRVHSAFREIASDLAIYERQRAEAKARHKIKAFFFGSSVKTELSSRWNDLRESFTRLLDDSSAHAMKAYAVLLQHGALYRERGAPEDNRLREGLKMEAQNLKQVIEEDQEKSKKIRERFSRFCDEVHTFKREVEQKYKAASKKSKSAFEEYVLKLGALERDLSAVAKEISASEIAFSASLAHRLLLKRLPDMKAKAQSQPAKQRKPVDQLNRKYDSLMELENSLGKLVRTLHDFANNADALVNVWDAIINQFCELDALLQTVVCGEHITPTTQFFGLKLDNTYDAYEELKEILYKYARALAGRAAQR</sequence>